<dbReference type="Proteomes" id="UP001415857">
    <property type="component" value="Unassembled WGS sequence"/>
</dbReference>
<evidence type="ECO:0000259" key="10">
    <source>
        <dbReference type="SMART" id="SM01083"/>
    </source>
</evidence>
<keyword evidence="3" id="KW-0507">mRNA processing</keyword>
<dbReference type="GO" id="GO:0005684">
    <property type="term" value="C:U2-type spliceosomal complex"/>
    <property type="evidence" value="ECO:0007669"/>
    <property type="project" value="TreeGrafter"/>
</dbReference>
<keyword evidence="7" id="KW-0539">Nucleus</keyword>
<dbReference type="GO" id="GO:0000398">
    <property type="term" value="P:mRNA splicing, via spliceosome"/>
    <property type="evidence" value="ECO:0007669"/>
    <property type="project" value="TreeGrafter"/>
</dbReference>
<evidence type="ECO:0000256" key="4">
    <source>
        <dbReference type="ARBA" id="ARBA00022728"/>
    </source>
</evidence>
<feature type="compositionally biased region" description="Basic and acidic residues" evidence="9">
    <location>
        <begin position="254"/>
        <end position="270"/>
    </location>
</feature>
<accession>A0AAP0S6Z4</accession>
<keyword evidence="6" id="KW-0508">mRNA splicing</keyword>
<comment type="subcellular location">
    <subcellularLocation>
        <location evidence="1">Nucleus</location>
    </subcellularLocation>
</comment>
<evidence type="ECO:0000256" key="6">
    <source>
        <dbReference type="ARBA" id="ARBA00023187"/>
    </source>
</evidence>
<comment type="similarity">
    <text evidence="2">Belongs to the CWC25 family.</text>
</comment>
<name>A0AAP0S6Z4_LIQFO</name>
<keyword evidence="12" id="KW-1185">Reference proteome</keyword>
<keyword evidence="5 8" id="KW-0175">Coiled coil</keyword>
<feature type="compositionally biased region" description="Basic and acidic residues" evidence="9">
    <location>
        <begin position="281"/>
        <end position="306"/>
    </location>
</feature>
<proteinExistence type="inferred from homology"/>
<reference evidence="11 12" key="1">
    <citation type="journal article" date="2024" name="Plant J.">
        <title>Genome sequences and population genomics reveal climatic adaptation and genomic divergence between two closely related sweetgum species.</title>
        <authorList>
            <person name="Xu W.Q."/>
            <person name="Ren C.Q."/>
            <person name="Zhang X.Y."/>
            <person name="Comes H.P."/>
            <person name="Liu X.H."/>
            <person name="Li Y.G."/>
            <person name="Kettle C.J."/>
            <person name="Jalonen R."/>
            <person name="Gaisberger H."/>
            <person name="Ma Y.Z."/>
            <person name="Qiu Y.X."/>
        </authorList>
    </citation>
    <scope>NUCLEOTIDE SEQUENCE [LARGE SCALE GENOMIC DNA]</scope>
    <source>
        <strain evidence="11">Hangzhou</strain>
    </source>
</reference>
<dbReference type="Pfam" id="PF12542">
    <property type="entry name" value="CWC25"/>
    <property type="match status" value="1"/>
</dbReference>
<feature type="compositionally biased region" description="Polar residues" evidence="9">
    <location>
        <begin position="322"/>
        <end position="334"/>
    </location>
</feature>
<feature type="domain" description="CBF1-interacting co-repressor CIR N-terminal" evidence="10">
    <location>
        <begin position="10"/>
        <end position="46"/>
    </location>
</feature>
<evidence type="ECO:0000313" key="11">
    <source>
        <dbReference type="EMBL" id="KAK9291717.1"/>
    </source>
</evidence>
<dbReference type="InterPro" id="IPR051376">
    <property type="entry name" value="CWC25_splicing_factor"/>
</dbReference>
<dbReference type="Pfam" id="PF10197">
    <property type="entry name" value="Cir_N"/>
    <property type="match status" value="1"/>
</dbReference>
<keyword evidence="4" id="KW-0747">Spliceosome</keyword>
<dbReference type="SMART" id="SM01083">
    <property type="entry name" value="Cir_N"/>
    <property type="match status" value="1"/>
</dbReference>
<gene>
    <name evidence="11" type="ORF">L1049_019666</name>
</gene>
<evidence type="ECO:0000256" key="7">
    <source>
        <dbReference type="ARBA" id="ARBA00023242"/>
    </source>
</evidence>
<evidence type="ECO:0000256" key="8">
    <source>
        <dbReference type="SAM" id="Coils"/>
    </source>
</evidence>
<evidence type="ECO:0000313" key="12">
    <source>
        <dbReference type="Proteomes" id="UP001415857"/>
    </source>
</evidence>
<protein>
    <recommendedName>
        <fullName evidence="10">CBF1-interacting co-repressor CIR N-terminal domain-containing protein</fullName>
    </recommendedName>
</protein>
<evidence type="ECO:0000256" key="3">
    <source>
        <dbReference type="ARBA" id="ARBA00022664"/>
    </source>
</evidence>
<sequence>MALKFLNKKGWHTGSLRNIENVWKAEQKHDAEQKKLEELRKQIHEERERSEFRLLQEQAGLVPRQERLEFLYDSGLAVGKGSSEGFKALEALPKPDNEAPSSSSSAKAAVPGALFEEKPQSANDAWRKLHSDPLLMIRQREQEALARVRNNPIQMDMIRKSVEAKNHKEKTSDGEKRKKLHGESSKHQRHSSSRHQYNSDIEEKKRTGNQKHSSSRHQYNSDIDKKKRTGNQKHSEYDDDQFNKACPDSEDEFGERGSRRKEDSCRDLKYKQHPSSDLLDPETKNNDSRDRIKRNYEKSEHRKYPSDGRTNSDAARKERENQSLSQANSYNSSAMGLRHESHHKRRNIAPKLSEEERAARLREMQVDAELHEEQRWKRLRKAEEDDAREVTQAGMPVGRNFLDAAQKSVYGAEKGGSSTIEESVRRRTHYLQGRSEANAGNAFRR</sequence>
<dbReference type="InterPro" id="IPR022209">
    <property type="entry name" value="CWC25"/>
</dbReference>
<evidence type="ECO:0000256" key="2">
    <source>
        <dbReference type="ARBA" id="ARBA00006695"/>
    </source>
</evidence>
<feature type="coiled-coil region" evidence="8">
    <location>
        <begin position="22"/>
        <end position="49"/>
    </location>
</feature>
<comment type="caution">
    <text evidence="11">The sequence shown here is derived from an EMBL/GenBank/DDBJ whole genome shotgun (WGS) entry which is preliminary data.</text>
</comment>
<dbReference type="PANTHER" id="PTHR16196:SF0">
    <property type="entry name" value="PRE-MRNA-SPLICING FACTOR CWC25 HOMOLOG"/>
    <property type="match status" value="1"/>
</dbReference>
<dbReference type="EMBL" id="JBBPBK010000001">
    <property type="protein sequence ID" value="KAK9291717.1"/>
    <property type="molecule type" value="Genomic_DNA"/>
</dbReference>
<evidence type="ECO:0000256" key="5">
    <source>
        <dbReference type="ARBA" id="ARBA00023054"/>
    </source>
</evidence>
<dbReference type="PANTHER" id="PTHR16196">
    <property type="entry name" value="CELL CYCLE CONTROL PROTEIN CWF25"/>
    <property type="match status" value="1"/>
</dbReference>
<dbReference type="AlphaFoldDB" id="A0AAP0S6Z4"/>
<evidence type="ECO:0000256" key="1">
    <source>
        <dbReference type="ARBA" id="ARBA00004123"/>
    </source>
</evidence>
<evidence type="ECO:0000256" key="9">
    <source>
        <dbReference type="SAM" id="MobiDB-lite"/>
    </source>
</evidence>
<organism evidence="11 12">
    <name type="scientific">Liquidambar formosana</name>
    <name type="common">Formosan gum</name>
    <dbReference type="NCBI Taxonomy" id="63359"/>
    <lineage>
        <taxon>Eukaryota</taxon>
        <taxon>Viridiplantae</taxon>
        <taxon>Streptophyta</taxon>
        <taxon>Embryophyta</taxon>
        <taxon>Tracheophyta</taxon>
        <taxon>Spermatophyta</taxon>
        <taxon>Magnoliopsida</taxon>
        <taxon>eudicotyledons</taxon>
        <taxon>Gunneridae</taxon>
        <taxon>Pentapetalae</taxon>
        <taxon>Saxifragales</taxon>
        <taxon>Altingiaceae</taxon>
        <taxon>Liquidambar</taxon>
    </lineage>
</organism>
<dbReference type="InterPro" id="IPR019339">
    <property type="entry name" value="CIR_N_dom"/>
</dbReference>
<feature type="region of interest" description="Disordered" evidence="9">
    <location>
        <begin position="148"/>
        <end position="344"/>
    </location>
</feature>
<feature type="compositionally biased region" description="Basic and acidic residues" evidence="9">
    <location>
        <begin position="157"/>
        <end position="186"/>
    </location>
</feature>